<keyword evidence="11" id="KW-1185">Reference proteome</keyword>
<dbReference type="Proteomes" id="UP000757232">
    <property type="component" value="Unassembled WGS sequence"/>
</dbReference>
<dbReference type="Pfam" id="PF00067">
    <property type="entry name" value="p450"/>
    <property type="match status" value="1"/>
</dbReference>
<evidence type="ECO:0000256" key="4">
    <source>
        <dbReference type="ARBA" id="ARBA00022617"/>
    </source>
</evidence>
<dbReference type="GO" id="GO:0020037">
    <property type="term" value="F:heme binding"/>
    <property type="evidence" value="ECO:0007669"/>
    <property type="project" value="InterPro"/>
</dbReference>
<dbReference type="OrthoDB" id="3934656at2759"/>
<organism evidence="10 11">
    <name type="scientific">Sanghuangporus baumii</name>
    <name type="common">Phellinus baumii</name>
    <dbReference type="NCBI Taxonomy" id="108892"/>
    <lineage>
        <taxon>Eukaryota</taxon>
        <taxon>Fungi</taxon>
        <taxon>Dikarya</taxon>
        <taxon>Basidiomycota</taxon>
        <taxon>Agaricomycotina</taxon>
        <taxon>Agaricomycetes</taxon>
        <taxon>Hymenochaetales</taxon>
        <taxon>Hymenochaetaceae</taxon>
        <taxon>Sanghuangporus</taxon>
    </lineage>
</organism>
<dbReference type="SUPFAM" id="SSF48264">
    <property type="entry name" value="Cytochrome P450"/>
    <property type="match status" value="1"/>
</dbReference>
<evidence type="ECO:0000256" key="6">
    <source>
        <dbReference type="ARBA" id="ARBA00023002"/>
    </source>
</evidence>
<dbReference type="GO" id="GO:0016705">
    <property type="term" value="F:oxidoreductase activity, acting on paired donors, with incorporation or reduction of molecular oxygen"/>
    <property type="evidence" value="ECO:0007669"/>
    <property type="project" value="InterPro"/>
</dbReference>
<dbReference type="InterPro" id="IPR001128">
    <property type="entry name" value="Cyt_P450"/>
</dbReference>
<keyword evidence="8 10" id="KW-0503">Monooxygenase</keyword>
<keyword evidence="9" id="KW-0812">Transmembrane</keyword>
<dbReference type="EMBL" id="LNZH02000213">
    <property type="protein sequence ID" value="OCB84899.1"/>
    <property type="molecule type" value="Genomic_DNA"/>
</dbReference>
<dbReference type="GO" id="GO:0005506">
    <property type="term" value="F:iron ion binding"/>
    <property type="evidence" value="ECO:0007669"/>
    <property type="project" value="InterPro"/>
</dbReference>
<dbReference type="AlphaFoldDB" id="A0A9Q5HS75"/>
<proteinExistence type="inferred from homology"/>
<sequence length="415" mass="45967">MLTEILAKTNIPWVCAVLSAVVLVGHLAPYLIAPHHIRANGIIGPLLARFSDVWLGWVQVHGHRSQIVHDLHKQHGIFVHLASNHVSISDPDAIRTVNGHGIGTTKSNFYGAFVAISGSIFNTRSRAEHARKHKAVAHVFSPKSNKLCEGGRKGVSAIDGAGGWHGRHGRVWFNCMPWFNFWAFDVIDAAPVSVDQQATMAEYGREKTSFEESSELVYTIKDVSAIEILNAHNIYSASFTVLPPWVWPLVRLLPWYANGDKAVEDLAGMAVAAVAKRLVSPKDRFLIADSVSVSNSLCAITYYLAANPLVQAKLQKELDEALGVNSSDDPVTTFSRVKNLPYLGAVINETMPVHSTAGFGLLASFPKADLRVHRDPDVWEVDADVFRPKRWFELRPVRLQKSFHPFSFGLRYVLK</sequence>
<dbReference type="PANTHER" id="PTHR24305:SF29">
    <property type="entry name" value="BENZOATE-PARA-HYDROXYLASE"/>
    <property type="match status" value="1"/>
</dbReference>
<evidence type="ECO:0000313" key="10">
    <source>
        <dbReference type="EMBL" id="OCB84899.1"/>
    </source>
</evidence>
<evidence type="ECO:0000256" key="1">
    <source>
        <dbReference type="ARBA" id="ARBA00001971"/>
    </source>
</evidence>
<keyword evidence="4" id="KW-0349">Heme</keyword>
<comment type="caution">
    <text evidence="10">The sequence shown here is derived from an EMBL/GenBank/DDBJ whole genome shotgun (WGS) entry which is preliminary data.</text>
</comment>
<comment type="similarity">
    <text evidence="3">Belongs to the cytochrome P450 family.</text>
</comment>
<keyword evidence="7" id="KW-0408">Iron</keyword>
<comment type="cofactor">
    <cofactor evidence="1">
        <name>heme</name>
        <dbReference type="ChEBI" id="CHEBI:30413"/>
    </cofactor>
</comment>
<reference evidence="10" key="1">
    <citation type="submission" date="2016-06" db="EMBL/GenBank/DDBJ databases">
        <title>Draft Genome sequence of the fungus Inonotus baumii.</title>
        <authorList>
            <person name="Zhu H."/>
            <person name="Lin W."/>
        </authorList>
    </citation>
    <scope>NUCLEOTIDE SEQUENCE</scope>
    <source>
        <strain evidence="10">821</strain>
    </source>
</reference>
<keyword evidence="6" id="KW-0560">Oxidoreductase</keyword>
<accession>A0A9Q5HS75</accession>
<evidence type="ECO:0000313" key="11">
    <source>
        <dbReference type="Proteomes" id="UP000757232"/>
    </source>
</evidence>
<dbReference type="InterPro" id="IPR050121">
    <property type="entry name" value="Cytochrome_P450_monoxygenase"/>
</dbReference>
<dbReference type="Gene3D" id="1.10.630.10">
    <property type="entry name" value="Cytochrome P450"/>
    <property type="match status" value="2"/>
</dbReference>
<name>A0A9Q5HS75_SANBA</name>
<keyword evidence="9" id="KW-1133">Transmembrane helix</keyword>
<feature type="transmembrane region" description="Helical" evidence="9">
    <location>
        <begin position="12"/>
        <end position="32"/>
    </location>
</feature>
<evidence type="ECO:0000256" key="2">
    <source>
        <dbReference type="ARBA" id="ARBA00005179"/>
    </source>
</evidence>
<comment type="pathway">
    <text evidence="2">Secondary metabolite biosynthesis.</text>
</comment>
<dbReference type="InterPro" id="IPR036396">
    <property type="entry name" value="Cyt_P450_sf"/>
</dbReference>
<evidence type="ECO:0000256" key="9">
    <source>
        <dbReference type="SAM" id="Phobius"/>
    </source>
</evidence>
<evidence type="ECO:0000256" key="5">
    <source>
        <dbReference type="ARBA" id="ARBA00022723"/>
    </source>
</evidence>
<dbReference type="PANTHER" id="PTHR24305">
    <property type="entry name" value="CYTOCHROME P450"/>
    <property type="match status" value="1"/>
</dbReference>
<evidence type="ECO:0000256" key="3">
    <source>
        <dbReference type="ARBA" id="ARBA00010617"/>
    </source>
</evidence>
<evidence type="ECO:0000256" key="7">
    <source>
        <dbReference type="ARBA" id="ARBA00023004"/>
    </source>
</evidence>
<keyword evidence="9" id="KW-0472">Membrane</keyword>
<dbReference type="GO" id="GO:0004497">
    <property type="term" value="F:monooxygenase activity"/>
    <property type="evidence" value="ECO:0007669"/>
    <property type="project" value="UniProtKB-KW"/>
</dbReference>
<keyword evidence="5" id="KW-0479">Metal-binding</keyword>
<evidence type="ECO:0000256" key="8">
    <source>
        <dbReference type="ARBA" id="ARBA00023033"/>
    </source>
</evidence>
<gene>
    <name evidence="10" type="ORF">A7U60_g8121</name>
</gene>
<protein>
    <submittedName>
        <fullName evidence="10">Cytochrome P450 monooxygenase</fullName>
    </submittedName>
</protein>